<evidence type="ECO:0000313" key="1">
    <source>
        <dbReference type="EMBL" id="GMT18010.1"/>
    </source>
</evidence>
<dbReference type="Proteomes" id="UP001432322">
    <property type="component" value="Unassembled WGS sequence"/>
</dbReference>
<evidence type="ECO:0000313" key="2">
    <source>
        <dbReference type="Proteomes" id="UP001432322"/>
    </source>
</evidence>
<reference evidence="1" key="1">
    <citation type="submission" date="2023-10" db="EMBL/GenBank/DDBJ databases">
        <title>Genome assembly of Pristionchus species.</title>
        <authorList>
            <person name="Yoshida K."/>
            <person name="Sommer R.J."/>
        </authorList>
    </citation>
    <scope>NUCLEOTIDE SEQUENCE</scope>
    <source>
        <strain evidence="1">RS5133</strain>
    </source>
</reference>
<dbReference type="EMBL" id="BTSY01000003">
    <property type="protein sequence ID" value="GMT18010.1"/>
    <property type="molecule type" value="Genomic_DNA"/>
</dbReference>
<sequence length="80" mass="9537">YMRLELLPLAVHLAANDIAVNIRKTTSCLIQMERFIEIHIQSFTTRRQIPAPLEMFHPLPLHPWWDVTYDCRQDYCNNLN</sequence>
<comment type="caution">
    <text evidence="1">The sequence shown here is derived from an EMBL/GenBank/DDBJ whole genome shotgun (WGS) entry which is preliminary data.</text>
</comment>
<accession>A0AAV5VHC8</accession>
<dbReference type="AlphaFoldDB" id="A0AAV5VHC8"/>
<protein>
    <submittedName>
        <fullName evidence="1">Uncharacterized protein</fullName>
    </submittedName>
</protein>
<feature type="non-terminal residue" evidence="1">
    <location>
        <position position="80"/>
    </location>
</feature>
<proteinExistence type="predicted"/>
<organism evidence="1 2">
    <name type="scientific">Pristionchus fissidentatus</name>
    <dbReference type="NCBI Taxonomy" id="1538716"/>
    <lineage>
        <taxon>Eukaryota</taxon>
        <taxon>Metazoa</taxon>
        <taxon>Ecdysozoa</taxon>
        <taxon>Nematoda</taxon>
        <taxon>Chromadorea</taxon>
        <taxon>Rhabditida</taxon>
        <taxon>Rhabditina</taxon>
        <taxon>Diplogasteromorpha</taxon>
        <taxon>Diplogasteroidea</taxon>
        <taxon>Neodiplogasteridae</taxon>
        <taxon>Pristionchus</taxon>
    </lineage>
</organism>
<feature type="non-terminal residue" evidence="1">
    <location>
        <position position="1"/>
    </location>
</feature>
<keyword evidence="2" id="KW-1185">Reference proteome</keyword>
<name>A0AAV5VHC8_9BILA</name>
<gene>
    <name evidence="1" type="ORF">PFISCL1PPCAC_9307</name>
</gene>